<reference evidence="2" key="1">
    <citation type="submission" date="2019-07" db="EMBL/GenBank/DDBJ databases">
        <title>Toxilogical consequences of a new and cryptic species of cyanobacteria (Komarekiella delphini-convector) recovered from the epidermis of a bottlenose dolphin and 1500 ft. in the air.</title>
        <authorList>
            <person name="Brown A.O."/>
            <person name="Dvorak P."/>
            <person name="Villanueva C.D."/>
            <person name="Foss A.J."/>
            <person name="Garvey A.D."/>
            <person name="Gibson Q.A."/>
            <person name="Johansen J.R."/>
            <person name="Casamatta D.A."/>
        </authorList>
    </citation>
    <scope>NUCLEOTIDE SEQUENCE</scope>
    <source>
        <strain evidence="2">SJRDD-AB1</strain>
    </source>
</reference>
<dbReference type="GO" id="GO:0015666">
    <property type="term" value="F:restriction endodeoxyribonuclease activity"/>
    <property type="evidence" value="ECO:0007669"/>
    <property type="project" value="TreeGrafter"/>
</dbReference>
<feature type="domain" description="Restriction endonuclease type IV Mrr" evidence="1">
    <location>
        <begin position="29"/>
        <end position="114"/>
    </location>
</feature>
<dbReference type="SUPFAM" id="SSF52980">
    <property type="entry name" value="Restriction endonuclease-like"/>
    <property type="match status" value="1"/>
</dbReference>
<dbReference type="GO" id="GO:0009307">
    <property type="term" value="P:DNA restriction-modification system"/>
    <property type="evidence" value="ECO:0007669"/>
    <property type="project" value="InterPro"/>
</dbReference>
<gene>
    <name evidence="2" type="ORF">FNW02_36595</name>
</gene>
<dbReference type="EMBL" id="VJXY01000112">
    <property type="protein sequence ID" value="MBD6621087.1"/>
    <property type="molecule type" value="Genomic_DNA"/>
</dbReference>
<organism evidence="2 3">
    <name type="scientific">Komarekiella delphini-convector SJRDD-AB1</name>
    <dbReference type="NCBI Taxonomy" id="2593771"/>
    <lineage>
        <taxon>Bacteria</taxon>
        <taxon>Bacillati</taxon>
        <taxon>Cyanobacteriota</taxon>
        <taxon>Cyanophyceae</taxon>
        <taxon>Nostocales</taxon>
        <taxon>Nostocaceae</taxon>
        <taxon>Komarekiella</taxon>
        <taxon>Komarekiella delphini-convector</taxon>
    </lineage>
</organism>
<dbReference type="PANTHER" id="PTHR30015">
    <property type="entry name" value="MRR RESTRICTION SYSTEM PROTEIN"/>
    <property type="match status" value="1"/>
</dbReference>
<evidence type="ECO:0000259" key="1">
    <source>
        <dbReference type="Pfam" id="PF04471"/>
    </source>
</evidence>
<evidence type="ECO:0000313" key="3">
    <source>
        <dbReference type="Proteomes" id="UP001165986"/>
    </source>
</evidence>
<dbReference type="AlphaFoldDB" id="A0AA41BAB5"/>
<sequence length="117" mass="13336">MNTADNVLARLHQIIRENSQPLPFVLAYLRKIDPFVFEELLLTCFERQGYNIRRNKRYTGDGGVDGCIWLHGSLYLVQAKRYKDAINPVHVEEFAQVIARRGAAGGYFVHTGRAGDK</sequence>
<dbReference type="InterPro" id="IPR011335">
    <property type="entry name" value="Restrct_endonuc-II-like"/>
</dbReference>
<dbReference type="InterPro" id="IPR007560">
    <property type="entry name" value="Restrct_endonuc_IV_Mrr"/>
</dbReference>
<dbReference type="Gene3D" id="3.40.1350.10">
    <property type="match status" value="1"/>
</dbReference>
<name>A0AA41BAB5_9NOST</name>
<accession>A0AA41BAB5</accession>
<dbReference type="PANTHER" id="PTHR30015:SF7">
    <property type="entry name" value="TYPE IV METHYL-DIRECTED RESTRICTION ENZYME ECOKMRR"/>
    <property type="match status" value="1"/>
</dbReference>
<dbReference type="Proteomes" id="UP001165986">
    <property type="component" value="Unassembled WGS sequence"/>
</dbReference>
<evidence type="ECO:0000313" key="2">
    <source>
        <dbReference type="EMBL" id="MBD6621087.1"/>
    </source>
</evidence>
<dbReference type="GO" id="GO:0003677">
    <property type="term" value="F:DNA binding"/>
    <property type="evidence" value="ECO:0007669"/>
    <property type="project" value="InterPro"/>
</dbReference>
<dbReference type="InterPro" id="IPR011856">
    <property type="entry name" value="tRNA_endonuc-like_dom_sf"/>
</dbReference>
<comment type="caution">
    <text evidence="2">The sequence shown here is derived from an EMBL/GenBank/DDBJ whole genome shotgun (WGS) entry which is preliminary data.</text>
</comment>
<proteinExistence type="predicted"/>
<dbReference type="Pfam" id="PF04471">
    <property type="entry name" value="Mrr_cat"/>
    <property type="match status" value="1"/>
</dbReference>
<protein>
    <recommendedName>
        <fullName evidence="1">Restriction endonuclease type IV Mrr domain-containing protein</fullName>
    </recommendedName>
</protein>
<keyword evidence="3" id="KW-1185">Reference proteome</keyword>
<dbReference type="InterPro" id="IPR052906">
    <property type="entry name" value="Type_IV_Methyl-Rstrct_Enzyme"/>
</dbReference>